<dbReference type="RefSeq" id="WP_213656662.1">
    <property type="nucleotide sequence ID" value="NZ_BOSL01000026.1"/>
</dbReference>
<keyword evidence="2" id="KW-1185">Reference proteome</keyword>
<comment type="caution">
    <text evidence="1">The sequence shown here is derived from an EMBL/GenBank/DDBJ whole genome shotgun (WGS) entry which is preliminary data.</text>
</comment>
<evidence type="ECO:0000313" key="1">
    <source>
        <dbReference type="EMBL" id="GIP55911.1"/>
    </source>
</evidence>
<sequence>MNAVERRIAELRWMLESGIVTDPCWINFLKMEIEELGDGFTRSEAA</sequence>
<accession>A0ABQ4MIV6</accession>
<dbReference type="Proteomes" id="UP000679992">
    <property type="component" value="Unassembled WGS sequence"/>
</dbReference>
<gene>
    <name evidence="1" type="ORF">J42TS3_49460</name>
</gene>
<name>A0ABQ4MIV6_9BACL</name>
<proteinExistence type="predicted"/>
<dbReference type="EMBL" id="BOSL01000026">
    <property type="protein sequence ID" value="GIP55911.1"/>
    <property type="molecule type" value="Genomic_DNA"/>
</dbReference>
<reference evidence="1 2" key="1">
    <citation type="submission" date="2021-03" db="EMBL/GenBank/DDBJ databases">
        <title>Antimicrobial resistance genes in bacteria isolated from Japanese honey, and their potential for conferring macrolide and lincosamide resistance in the American foulbrood pathogen Paenibacillus larvae.</title>
        <authorList>
            <person name="Okamoto M."/>
            <person name="Kumagai M."/>
            <person name="Kanamori H."/>
            <person name="Takamatsu D."/>
        </authorList>
    </citation>
    <scope>NUCLEOTIDE SEQUENCE [LARGE SCALE GENOMIC DNA]</scope>
    <source>
        <strain evidence="1 2">J42TS3</strain>
    </source>
</reference>
<protein>
    <submittedName>
        <fullName evidence="1">Uncharacterized protein</fullName>
    </submittedName>
</protein>
<organism evidence="1 2">
    <name type="scientific">Paenibacillus vini</name>
    <dbReference type="NCBI Taxonomy" id="1476024"/>
    <lineage>
        <taxon>Bacteria</taxon>
        <taxon>Bacillati</taxon>
        <taxon>Bacillota</taxon>
        <taxon>Bacilli</taxon>
        <taxon>Bacillales</taxon>
        <taxon>Paenibacillaceae</taxon>
        <taxon>Paenibacillus</taxon>
    </lineage>
</organism>
<evidence type="ECO:0000313" key="2">
    <source>
        <dbReference type="Proteomes" id="UP000679992"/>
    </source>
</evidence>